<dbReference type="InterPro" id="IPR017900">
    <property type="entry name" value="4Fe4S_Fe_S_CS"/>
</dbReference>
<keyword evidence="3" id="KW-1185">Reference proteome</keyword>
<organism evidence="2 3">
    <name type="scientific">Capsicum annuum</name>
    <name type="common">Capsicum pepper</name>
    <dbReference type="NCBI Taxonomy" id="4072"/>
    <lineage>
        <taxon>Eukaryota</taxon>
        <taxon>Viridiplantae</taxon>
        <taxon>Streptophyta</taxon>
        <taxon>Embryophyta</taxon>
        <taxon>Tracheophyta</taxon>
        <taxon>Spermatophyta</taxon>
        <taxon>Magnoliopsida</taxon>
        <taxon>eudicotyledons</taxon>
        <taxon>Gunneridae</taxon>
        <taxon>Pentapetalae</taxon>
        <taxon>asterids</taxon>
        <taxon>lamiids</taxon>
        <taxon>Solanales</taxon>
        <taxon>Solanaceae</taxon>
        <taxon>Solanoideae</taxon>
        <taxon>Capsiceae</taxon>
        <taxon>Capsicum</taxon>
    </lineage>
</organism>
<dbReference type="PROSITE" id="PS51379">
    <property type="entry name" value="4FE4S_FER_2"/>
    <property type="match status" value="1"/>
</dbReference>
<dbReference type="STRING" id="4072.A0A2G3AB82"/>
<dbReference type="SUPFAM" id="SSF46548">
    <property type="entry name" value="alpha-helical ferredoxin"/>
    <property type="match status" value="1"/>
</dbReference>
<dbReference type="GO" id="GO:0051536">
    <property type="term" value="F:iron-sulfur cluster binding"/>
    <property type="evidence" value="ECO:0007669"/>
    <property type="project" value="InterPro"/>
</dbReference>
<dbReference type="AlphaFoldDB" id="A0A2G3AB82"/>
<name>A0A2G3AB82_CAPAN</name>
<dbReference type="PROSITE" id="PS00198">
    <property type="entry name" value="4FE4S_FER_1"/>
    <property type="match status" value="1"/>
</dbReference>
<comment type="caution">
    <text evidence="2">The sequence shown here is derived from an EMBL/GenBank/DDBJ whole genome shotgun (WGS) entry which is preliminary data.</text>
</comment>
<protein>
    <recommendedName>
        <fullName evidence="1">4Fe-4S ferredoxin-type domain-containing protein</fullName>
    </recommendedName>
</protein>
<evidence type="ECO:0000313" key="3">
    <source>
        <dbReference type="Proteomes" id="UP000222542"/>
    </source>
</evidence>
<dbReference type="PANTHER" id="PTHR11921:SF29">
    <property type="entry name" value="SUCCINATE DEHYDROGENASE [UBIQUINONE] IRON-SULFUR SUBUNIT, MITOCHONDRIAL"/>
    <property type="match status" value="1"/>
</dbReference>
<gene>
    <name evidence="2" type="ORF">T459_06583</name>
</gene>
<dbReference type="InterPro" id="IPR009051">
    <property type="entry name" value="Helical_ferredxn"/>
</dbReference>
<dbReference type="Proteomes" id="UP000222542">
    <property type="component" value="Unassembled WGS sequence"/>
</dbReference>
<reference evidence="2 3" key="2">
    <citation type="journal article" date="2017" name="Genome Biol.">
        <title>New reference genome sequences of hot pepper reveal the massive evolution of plant disease-resistance genes by retroduplication.</title>
        <authorList>
            <person name="Kim S."/>
            <person name="Park J."/>
            <person name="Yeom S.I."/>
            <person name="Kim Y.M."/>
            <person name="Seo E."/>
            <person name="Kim K.T."/>
            <person name="Kim M.S."/>
            <person name="Lee J.M."/>
            <person name="Cheong K."/>
            <person name="Shin H.S."/>
            <person name="Kim S.B."/>
            <person name="Han K."/>
            <person name="Lee J."/>
            <person name="Park M."/>
            <person name="Lee H.A."/>
            <person name="Lee H.Y."/>
            <person name="Lee Y."/>
            <person name="Oh S."/>
            <person name="Lee J.H."/>
            <person name="Choi E."/>
            <person name="Choi E."/>
            <person name="Lee S.E."/>
            <person name="Jeon J."/>
            <person name="Kim H."/>
            <person name="Choi G."/>
            <person name="Song H."/>
            <person name="Lee J."/>
            <person name="Lee S.C."/>
            <person name="Kwon J.K."/>
            <person name="Lee H.Y."/>
            <person name="Koo N."/>
            <person name="Hong Y."/>
            <person name="Kim R.W."/>
            <person name="Kang W.H."/>
            <person name="Huh J.H."/>
            <person name="Kang B.C."/>
            <person name="Yang T.J."/>
            <person name="Lee Y.H."/>
            <person name="Bennetzen J.L."/>
            <person name="Choi D."/>
        </authorList>
    </citation>
    <scope>NUCLEOTIDE SEQUENCE [LARGE SCALE GENOMIC DNA]</scope>
    <source>
        <strain evidence="3">cv. CM334</strain>
    </source>
</reference>
<feature type="domain" description="4Fe-4S ferredoxin-type" evidence="1">
    <location>
        <begin position="20"/>
        <end position="50"/>
    </location>
</feature>
<sequence length="74" mass="8007">MNIDDCNGLAGKEIPQSKSDSAKLDGMCECILCACCSTSCPSYWWNSESYLGPAALLHASQPVIFLFCLYTSFG</sequence>
<dbReference type="Gene3D" id="1.10.1060.10">
    <property type="entry name" value="Alpha-helical ferredoxin"/>
    <property type="match status" value="1"/>
</dbReference>
<dbReference type="InterPro" id="IPR050573">
    <property type="entry name" value="SDH/FRD_Iron-Sulfur"/>
</dbReference>
<reference evidence="2 3" key="1">
    <citation type="journal article" date="2014" name="Nat. Genet.">
        <title>Genome sequence of the hot pepper provides insights into the evolution of pungency in Capsicum species.</title>
        <authorList>
            <person name="Kim S."/>
            <person name="Park M."/>
            <person name="Yeom S.I."/>
            <person name="Kim Y.M."/>
            <person name="Lee J.M."/>
            <person name="Lee H.A."/>
            <person name="Seo E."/>
            <person name="Choi J."/>
            <person name="Cheong K."/>
            <person name="Kim K.T."/>
            <person name="Jung K."/>
            <person name="Lee G.W."/>
            <person name="Oh S.K."/>
            <person name="Bae C."/>
            <person name="Kim S.B."/>
            <person name="Lee H.Y."/>
            <person name="Kim S.Y."/>
            <person name="Kim M.S."/>
            <person name="Kang B.C."/>
            <person name="Jo Y.D."/>
            <person name="Yang H.B."/>
            <person name="Jeong H.J."/>
            <person name="Kang W.H."/>
            <person name="Kwon J.K."/>
            <person name="Shin C."/>
            <person name="Lim J.Y."/>
            <person name="Park J.H."/>
            <person name="Huh J.H."/>
            <person name="Kim J.S."/>
            <person name="Kim B.D."/>
            <person name="Cohen O."/>
            <person name="Paran I."/>
            <person name="Suh M.C."/>
            <person name="Lee S.B."/>
            <person name="Kim Y.K."/>
            <person name="Shin Y."/>
            <person name="Noh S.J."/>
            <person name="Park J."/>
            <person name="Seo Y.S."/>
            <person name="Kwon S.Y."/>
            <person name="Kim H.A."/>
            <person name="Park J.M."/>
            <person name="Kim H.J."/>
            <person name="Choi S.B."/>
            <person name="Bosland P.W."/>
            <person name="Reeves G."/>
            <person name="Jo S.H."/>
            <person name="Lee B.W."/>
            <person name="Cho H.T."/>
            <person name="Choi H.S."/>
            <person name="Lee M.S."/>
            <person name="Yu Y."/>
            <person name="Do Choi Y."/>
            <person name="Park B.S."/>
            <person name="van Deynze A."/>
            <person name="Ashrafi H."/>
            <person name="Hill T."/>
            <person name="Kim W.T."/>
            <person name="Pai H.S."/>
            <person name="Ahn H.K."/>
            <person name="Yeam I."/>
            <person name="Giovannoni J.J."/>
            <person name="Rose J.K."/>
            <person name="Sorensen I."/>
            <person name="Lee S.J."/>
            <person name="Kim R.W."/>
            <person name="Choi I.Y."/>
            <person name="Choi B.S."/>
            <person name="Lim J.S."/>
            <person name="Lee Y.H."/>
            <person name="Choi D."/>
        </authorList>
    </citation>
    <scope>NUCLEOTIDE SEQUENCE [LARGE SCALE GENOMIC DNA]</scope>
    <source>
        <strain evidence="3">cv. CM334</strain>
    </source>
</reference>
<proteinExistence type="predicted"/>
<dbReference type="PANTHER" id="PTHR11921">
    <property type="entry name" value="SUCCINATE DEHYDROGENASE IRON-SULFUR PROTEIN"/>
    <property type="match status" value="1"/>
</dbReference>
<dbReference type="EMBL" id="AYRZ02000002">
    <property type="protein sequence ID" value="PHT91470.1"/>
    <property type="molecule type" value="Genomic_DNA"/>
</dbReference>
<evidence type="ECO:0000313" key="2">
    <source>
        <dbReference type="EMBL" id="PHT91470.1"/>
    </source>
</evidence>
<accession>A0A2G3AB82</accession>
<dbReference type="InterPro" id="IPR017896">
    <property type="entry name" value="4Fe4S_Fe-S-bd"/>
</dbReference>
<evidence type="ECO:0000259" key="1">
    <source>
        <dbReference type="PROSITE" id="PS51379"/>
    </source>
</evidence>
<dbReference type="Gramene" id="PHT91470">
    <property type="protein sequence ID" value="PHT91470"/>
    <property type="gene ID" value="T459_06583"/>
</dbReference>